<evidence type="ECO:0000256" key="2">
    <source>
        <dbReference type="ARBA" id="ARBA00023186"/>
    </source>
</evidence>
<protein>
    <submittedName>
        <fullName evidence="4">Subunit of tubulin prefoldin</fullName>
    </submittedName>
</protein>
<dbReference type="GO" id="GO:1990113">
    <property type="term" value="P:RNA polymerase I assembly"/>
    <property type="evidence" value="ECO:0007669"/>
    <property type="project" value="TreeGrafter"/>
</dbReference>
<dbReference type="GO" id="GO:1990114">
    <property type="term" value="P:RNA polymerase II core complex assembly"/>
    <property type="evidence" value="ECO:0007669"/>
    <property type="project" value="TreeGrafter"/>
</dbReference>
<dbReference type="PANTHER" id="PTHR12674">
    <property type="entry name" value="PREFOLDIN SUBUNIT 5"/>
    <property type="match status" value="1"/>
</dbReference>
<dbReference type="Proteomes" id="UP001140172">
    <property type="component" value="Unassembled WGS sequence"/>
</dbReference>
<evidence type="ECO:0000256" key="3">
    <source>
        <dbReference type="SAM" id="Coils"/>
    </source>
</evidence>
<dbReference type="Pfam" id="PF02996">
    <property type="entry name" value="Prefoldin"/>
    <property type="match status" value="1"/>
</dbReference>
<dbReference type="NCBIfam" id="TIGR00293">
    <property type="entry name" value="prefoldin subunit alpha"/>
    <property type="match status" value="1"/>
</dbReference>
<sequence length="172" mass="19175">MSSSTPATPAADQRPQTINLEDLPLAQLQKIKTQLESELQDLTSAFSQMKQAQSAFRECQTCLTSITSPSALDTKIMIPLTNSLYVPGMLSNVESVLVDVGTGYYAEKSTEDAAAYYDKKIKFVGENAKKIQETVEQKQNSYRGLLEIMQYKLTQQQQQQQQQQQTGQAVRA</sequence>
<evidence type="ECO:0000256" key="1">
    <source>
        <dbReference type="ARBA" id="ARBA00010048"/>
    </source>
</evidence>
<dbReference type="SUPFAM" id="SSF46579">
    <property type="entry name" value="Prefoldin"/>
    <property type="match status" value="1"/>
</dbReference>
<accession>A0A9W8HD52</accession>
<dbReference type="GO" id="GO:0005737">
    <property type="term" value="C:cytoplasm"/>
    <property type="evidence" value="ECO:0007669"/>
    <property type="project" value="TreeGrafter"/>
</dbReference>
<dbReference type="Gene3D" id="1.10.287.370">
    <property type="match status" value="1"/>
</dbReference>
<dbReference type="InterPro" id="IPR009053">
    <property type="entry name" value="Prefoldin"/>
</dbReference>
<dbReference type="GO" id="GO:1990115">
    <property type="term" value="P:RNA polymerase III assembly"/>
    <property type="evidence" value="ECO:0007669"/>
    <property type="project" value="TreeGrafter"/>
</dbReference>
<organism evidence="4 5">
    <name type="scientific">Coemansia interrupta</name>
    <dbReference type="NCBI Taxonomy" id="1126814"/>
    <lineage>
        <taxon>Eukaryota</taxon>
        <taxon>Fungi</taxon>
        <taxon>Fungi incertae sedis</taxon>
        <taxon>Zoopagomycota</taxon>
        <taxon>Kickxellomycotina</taxon>
        <taxon>Kickxellomycetes</taxon>
        <taxon>Kickxellales</taxon>
        <taxon>Kickxellaceae</taxon>
        <taxon>Coemansia</taxon>
    </lineage>
</organism>
<proteinExistence type="inferred from homology"/>
<dbReference type="InterPro" id="IPR004127">
    <property type="entry name" value="Prefoldin_subunit_alpha"/>
</dbReference>
<reference evidence="4" key="1">
    <citation type="submission" date="2022-07" db="EMBL/GenBank/DDBJ databases">
        <title>Phylogenomic reconstructions and comparative analyses of Kickxellomycotina fungi.</title>
        <authorList>
            <person name="Reynolds N.K."/>
            <person name="Stajich J.E."/>
            <person name="Barry K."/>
            <person name="Grigoriev I.V."/>
            <person name="Crous P."/>
            <person name="Smith M.E."/>
        </authorList>
    </citation>
    <scope>NUCLEOTIDE SEQUENCE</scope>
    <source>
        <strain evidence="4">BCRC 34489</strain>
    </source>
</reference>
<dbReference type="InterPro" id="IPR011599">
    <property type="entry name" value="PFD_alpha_archaea"/>
</dbReference>
<dbReference type="AlphaFoldDB" id="A0A9W8HD52"/>
<comment type="similarity">
    <text evidence="1">Belongs to the prefoldin subunit alpha family.</text>
</comment>
<dbReference type="GO" id="GO:0016272">
    <property type="term" value="C:prefoldin complex"/>
    <property type="evidence" value="ECO:0007669"/>
    <property type="project" value="InterPro"/>
</dbReference>
<dbReference type="GO" id="GO:0051082">
    <property type="term" value="F:unfolded protein binding"/>
    <property type="evidence" value="ECO:0007669"/>
    <property type="project" value="InterPro"/>
</dbReference>
<dbReference type="OrthoDB" id="10267474at2759"/>
<dbReference type="EMBL" id="JANBUM010000290">
    <property type="protein sequence ID" value="KAJ2779597.1"/>
    <property type="molecule type" value="Genomic_DNA"/>
</dbReference>
<keyword evidence="3" id="KW-0175">Coiled coil</keyword>
<dbReference type="GO" id="GO:0006457">
    <property type="term" value="P:protein folding"/>
    <property type="evidence" value="ECO:0007669"/>
    <property type="project" value="InterPro"/>
</dbReference>
<feature type="coiled-coil region" evidence="3">
    <location>
        <begin position="25"/>
        <end position="52"/>
    </location>
</feature>
<dbReference type="FunFam" id="1.10.287.370:FF:000004">
    <property type="entry name" value="Probable prefoldin subunit 5"/>
    <property type="match status" value="1"/>
</dbReference>
<keyword evidence="2" id="KW-0143">Chaperone</keyword>
<dbReference type="PANTHER" id="PTHR12674:SF2">
    <property type="entry name" value="PREFOLDIN SUBUNIT 5"/>
    <property type="match status" value="1"/>
</dbReference>
<evidence type="ECO:0000313" key="4">
    <source>
        <dbReference type="EMBL" id="KAJ2779597.1"/>
    </source>
</evidence>
<name>A0A9W8HD52_9FUNG</name>
<dbReference type="CDD" id="cd23157">
    <property type="entry name" value="Prefoldin_5"/>
    <property type="match status" value="1"/>
</dbReference>
<evidence type="ECO:0000313" key="5">
    <source>
        <dbReference type="Proteomes" id="UP001140172"/>
    </source>
</evidence>
<comment type="caution">
    <text evidence="4">The sequence shown here is derived from an EMBL/GenBank/DDBJ whole genome shotgun (WGS) entry which is preliminary data.</text>
</comment>
<gene>
    <name evidence="4" type="primary">GIM5</name>
    <name evidence="4" type="ORF">GGI15_003824</name>
</gene>
<keyword evidence="5" id="KW-1185">Reference proteome</keyword>